<comment type="caution">
    <text evidence="2">The sequence shown here is derived from an EMBL/GenBank/DDBJ whole genome shotgun (WGS) entry which is preliminary data.</text>
</comment>
<evidence type="ECO:0000256" key="1">
    <source>
        <dbReference type="SAM" id="SignalP"/>
    </source>
</evidence>
<dbReference type="EMBL" id="CAJVCE010000006">
    <property type="protein sequence ID" value="CAG7639427.1"/>
    <property type="molecule type" value="Genomic_DNA"/>
</dbReference>
<keyword evidence="1" id="KW-0732">Signal</keyword>
<proteinExistence type="predicted"/>
<evidence type="ECO:0008006" key="4">
    <source>
        <dbReference type="Google" id="ProtNLM"/>
    </source>
</evidence>
<dbReference type="PANTHER" id="PTHR43649">
    <property type="entry name" value="ARABINOSE-BINDING PROTEIN-RELATED"/>
    <property type="match status" value="1"/>
</dbReference>
<reference evidence="2 3" key="1">
    <citation type="submission" date="2021-06" db="EMBL/GenBank/DDBJ databases">
        <authorList>
            <person name="Criscuolo A."/>
        </authorList>
    </citation>
    <scope>NUCLEOTIDE SEQUENCE [LARGE SCALE GENOMIC DNA]</scope>
    <source>
        <strain evidence="3">CIP 111802</strain>
    </source>
</reference>
<dbReference type="PANTHER" id="PTHR43649:SF12">
    <property type="entry name" value="DIACETYLCHITOBIOSE BINDING PROTEIN DASA"/>
    <property type="match status" value="1"/>
</dbReference>
<dbReference type="InterPro" id="IPR006059">
    <property type="entry name" value="SBP"/>
</dbReference>
<accession>A0ABN7TM72</accession>
<evidence type="ECO:0000313" key="3">
    <source>
        <dbReference type="Proteomes" id="UP000730618"/>
    </source>
</evidence>
<dbReference type="PROSITE" id="PS51257">
    <property type="entry name" value="PROKAR_LIPOPROTEIN"/>
    <property type="match status" value="1"/>
</dbReference>
<dbReference type="Pfam" id="PF01547">
    <property type="entry name" value="SBP_bac_1"/>
    <property type="match status" value="1"/>
</dbReference>
<feature type="chain" id="PRO_5045940686" description="Extracellular solute-binding protein" evidence="1">
    <location>
        <begin position="31"/>
        <end position="432"/>
    </location>
</feature>
<dbReference type="InterPro" id="IPR050490">
    <property type="entry name" value="Bact_solute-bd_prot1"/>
</dbReference>
<organism evidence="2 3">
    <name type="scientific">Paenibacillus allorhizosphaerae</name>
    <dbReference type="NCBI Taxonomy" id="2849866"/>
    <lineage>
        <taxon>Bacteria</taxon>
        <taxon>Bacillati</taxon>
        <taxon>Bacillota</taxon>
        <taxon>Bacilli</taxon>
        <taxon>Bacillales</taxon>
        <taxon>Paenibacillaceae</taxon>
        <taxon>Paenibacillus</taxon>
    </lineage>
</organism>
<keyword evidence="3" id="KW-1185">Reference proteome</keyword>
<sequence>MSQRKKMKRAITAIMAIAMLAGCSKPEAPAATGSKEPSLGSEPIKLSLFMRVSYPDDSVKKYIIDPVQKKFPNVTIDIVKNEKGTNVNDLIAAGTFPDLIFLSTPYVSELKKLDLLEDLSSLVKKYNVDMSRFYPEAVDAIKKQAAGPQLYALPFSMNYAVTYYNKDIFDKFGVPYPKDDMTWDDYLELSRKLTRVSEGVPFSGVDPYALRGGAPMALDYVDPKTGKPVLTSDGWVKAFQVIQSFNSIPGNKHDSKFRDLFIKDRTLATYITYDNTQNFEQLEKDGNPMNWDMVSFPTFKNTPGVGHGIDSHNIAVTSTGKNKDAAFQVLAYLTSKEVQMELSRNGKQPGIQDPEMQKVFGSNVSILKGKNIGAIFKTKAAPMRNISDFDAVVQKELYKAYDMLVSGNSDINTLLRTANEEAEKAIQLEKAK</sequence>
<name>A0ABN7TM72_9BACL</name>
<dbReference type="Proteomes" id="UP000730618">
    <property type="component" value="Unassembled WGS sequence"/>
</dbReference>
<dbReference type="RefSeq" id="WP_218098876.1">
    <property type="nucleotide sequence ID" value="NZ_CAJVCE010000006.1"/>
</dbReference>
<evidence type="ECO:0000313" key="2">
    <source>
        <dbReference type="EMBL" id="CAG7639427.1"/>
    </source>
</evidence>
<protein>
    <recommendedName>
        <fullName evidence="4">Extracellular solute-binding protein</fullName>
    </recommendedName>
</protein>
<feature type="signal peptide" evidence="1">
    <location>
        <begin position="1"/>
        <end position="30"/>
    </location>
</feature>
<gene>
    <name evidence="2" type="ORF">PAECIP111802_02543</name>
</gene>